<dbReference type="Proteomes" id="UP001353858">
    <property type="component" value="Unassembled WGS sequence"/>
</dbReference>
<dbReference type="EMBL" id="JARPUR010000001">
    <property type="protein sequence ID" value="KAK4885331.1"/>
    <property type="molecule type" value="Genomic_DNA"/>
</dbReference>
<dbReference type="AlphaFoldDB" id="A0AAN7SCT7"/>
<name>A0AAN7SCT7_9COLE</name>
<sequence length="425" mass="48654">MLKTTNISLELLTDIDMVMFVEQGIRGGVSQCSNRYAKANNKYMKNGIDSTKDSTYLMYFDVNNLYGATMSQYLPYGNFEFMENFDVKEILNTPDDFFVGYIVECDLTYPIQLHNLHSDLPLAPEHMVPPTSKTKLKNFKQSKIVLSPYDDKRMLSFDSTDTRPWGCDSKGYNITMMDVGLQIALEAQQAKEKVYEKYLKNAIRFNVTDSAKETLAFLLKKENFVVPSDIISFAALYGNKLRVDDLCQLLDKRRSLDNYVNNIVSICKTEKCESVNLNKLDDILVLHSLERNISFKLYILKLLSNFNIINACHLNYPVQNILKNHKDIKSCIDECICNASYLADVQILKKFITALICRNICFKFNPSENEKHAEILLWIQKNISKGTHNPDAVLGWTSGPDSAKSPSTNLEDYKETLSYLMLITH</sequence>
<accession>A0AAN7SCT7</accession>
<comment type="caution">
    <text evidence="1">The sequence shown here is derived from an EMBL/GenBank/DDBJ whole genome shotgun (WGS) entry which is preliminary data.</text>
</comment>
<dbReference type="PANTHER" id="PTHR31511:SF12">
    <property type="entry name" value="RHO TERMINATION FACTOR N-TERMINAL DOMAIN-CONTAINING PROTEIN"/>
    <property type="match status" value="1"/>
</dbReference>
<dbReference type="GO" id="GO:0071897">
    <property type="term" value="P:DNA biosynthetic process"/>
    <property type="evidence" value="ECO:0007669"/>
    <property type="project" value="UniProtKB-ARBA"/>
</dbReference>
<dbReference type="PANTHER" id="PTHR31511">
    <property type="entry name" value="PROTEIN CBG23764"/>
    <property type="match status" value="1"/>
</dbReference>
<proteinExistence type="predicted"/>
<dbReference type="SUPFAM" id="SSF56672">
    <property type="entry name" value="DNA/RNA polymerases"/>
    <property type="match status" value="1"/>
</dbReference>
<reference evidence="2" key="1">
    <citation type="submission" date="2023-01" db="EMBL/GenBank/DDBJ databases">
        <title>Key to firefly adult light organ development and bioluminescence: homeobox transcription factors regulate luciferase expression and transportation to peroxisome.</title>
        <authorList>
            <person name="Fu X."/>
        </authorList>
    </citation>
    <scope>NUCLEOTIDE SEQUENCE [LARGE SCALE GENOMIC DNA]</scope>
</reference>
<keyword evidence="2" id="KW-1185">Reference proteome</keyword>
<gene>
    <name evidence="1" type="ORF">RN001_001602</name>
</gene>
<evidence type="ECO:0000313" key="1">
    <source>
        <dbReference type="EMBL" id="KAK4885331.1"/>
    </source>
</evidence>
<dbReference type="InterPro" id="IPR043502">
    <property type="entry name" value="DNA/RNA_pol_sf"/>
</dbReference>
<evidence type="ECO:0008006" key="3">
    <source>
        <dbReference type="Google" id="ProtNLM"/>
    </source>
</evidence>
<protein>
    <recommendedName>
        <fullName evidence="3">DNA-directed DNA polymerase</fullName>
    </recommendedName>
</protein>
<organism evidence="1 2">
    <name type="scientific">Aquatica leii</name>
    <dbReference type="NCBI Taxonomy" id="1421715"/>
    <lineage>
        <taxon>Eukaryota</taxon>
        <taxon>Metazoa</taxon>
        <taxon>Ecdysozoa</taxon>
        <taxon>Arthropoda</taxon>
        <taxon>Hexapoda</taxon>
        <taxon>Insecta</taxon>
        <taxon>Pterygota</taxon>
        <taxon>Neoptera</taxon>
        <taxon>Endopterygota</taxon>
        <taxon>Coleoptera</taxon>
        <taxon>Polyphaga</taxon>
        <taxon>Elateriformia</taxon>
        <taxon>Elateroidea</taxon>
        <taxon>Lampyridae</taxon>
        <taxon>Luciolinae</taxon>
        <taxon>Aquatica</taxon>
    </lineage>
</organism>
<evidence type="ECO:0000313" key="2">
    <source>
        <dbReference type="Proteomes" id="UP001353858"/>
    </source>
</evidence>